<dbReference type="RefSeq" id="XP_002765478.1">
    <property type="nucleotide sequence ID" value="XM_002765432.1"/>
</dbReference>
<sequence>MTRSRLAETSSDSFSFNPATYLNLLHNNGMQPSHIDGITSRPRSGSDVSLKWMSACHPCRLDEGDLESIDPDLAASPSTVASVSASPSPLYRPSSSKGVTFGDQVLVRFYESPEPETLAEGENSSAGVDENAHEEPYPAGVVLDTDTVVKSFDGHSSRVVHSGALVCEFGDLDELRQWAASMGKRPTPSARNRSRTCAMDEISLMIEEDSRPRYERRGGRRRFYSEQGRRRSYLDVRDDDDDDEEALLARMEAMPCDQDLL</sequence>
<dbReference type="OrthoDB" id="446937at2759"/>
<keyword evidence="3" id="KW-1185">Reference proteome</keyword>
<organism evidence="3">
    <name type="scientific">Perkinsus marinus (strain ATCC 50983 / TXsc)</name>
    <dbReference type="NCBI Taxonomy" id="423536"/>
    <lineage>
        <taxon>Eukaryota</taxon>
        <taxon>Sar</taxon>
        <taxon>Alveolata</taxon>
        <taxon>Perkinsozoa</taxon>
        <taxon>Perkinsea</taxon>
        <taxon>Perkinsida</taxon>
        <taxon>Perkinsidae</taxon>
        <taxon>Perkinsus</taxon>
    </lineage>
</organism>
<dbReference type="Proteomes" id="UP000007800">
    <property type="component" value="Unassembled WGS sequence"/>
</dbReference>
<dbReference type="GeneID" id="9040637"/>
<protein>
    <submittedName>
        <fullName evidence="2">Uncharacterized protein</fullName>
    </submittedName>
</protein>
<dbReference type="EMBL" id="GG686808">
    <property type="protein sequence ID" value="EEQ98195.1"/>
    <property type="molecule type" value="Genomic_DNA"/>
</dbReference>
<dbReference type="InParanoid" id="C5LYF7"/>
<reference evidence="2 3" key="1">
    <citation type="submission" date="2008-07" db="EMBL/GenBank/DDBJ databases">
        <authorList>
            <person name="El-Sayed N."/>
            <person name="Caler E."/>
            <person name="Inman J."/>
            <person name="Amedeo P."/>
            <person name="Hass B."/>
            <person name="Wortman J."/>
        </authorList>
    </citation>
    <scope>NUCLEOTIDE SEQUENCE [LARGE SCALE GENOMIC DNA]</scope>
    <source>
        <strain evidence="3">ATCC 50983 / TXsc</strain>
    </source>
</reference>
<dbReference type="OMA" id="MPCDQDL"/>
<evidence type="ECO:0000313" key="2">
    <source>
        <dbReference type="EMBL" id="EEQ98195.1"/>
    </source>
</evidence>
<gene>
    <name evidence="2" type="ORF">Pmar_PMAR002013</name>
</gene>
<feature type="region of interest" description="Disordered" evidence="1">
    <location>
        <begin position="114"/>
        <end position="133"/>
    </location>
</feature>
<name>C5LYF7_PERM5</name>
<evidence type="ECO:0000256" key="1">
    <source>
        <dbReference type="SAM" id="MobiDB-lite"/>
    </source>
</evidence>
<accession>C5LYF7</accession>
<evidence type="ECO:0000313" key="3">
    <source>
        <dbReference type="Proteomes" id="UP000007800"/>
    </source>
</evidence>
<dbReference type="AlphaFoldDB" id="C5LYF7"/>
<proteinExistence type="predicted"/>